<organism evidence="1 2">
    <name type="scientific">Pseudorhodoferax aquiterrae</name>
    <dbReference type="NCBI Taxonomy" id="747304"/>
    <lineage>
        <taxon>Bacteria</taxon>
        <taxon>Pseudomonadati</taxon>
        <taxon>Pseudomonadota</taxon>
        <taxon>Betaproteobacteria</taxon>
        <taxon>Burkholderiales</taxon>
        <taxon>Comamonadaceae</taxon>
    </lineage>
</organism>
<dbReference type="Proteomes" id="UP000626210">
    <property type="component" value="Unassembled WGS sequence"/>
</dbReference>
<name>A0ABQ3G4D9_9BURK</name>
<gene>
    <name evidence="1" type="ORF">GCM10007320_36130</name>
</gene>
<evidence type="ECO:0000313" key="2">
    <source>
        <dbReference type="Proteomes" id="UP000626210"/>
    </source>
</evidence>
<comment type="caution">
    <text evidence="1">The sequence shown here is derived from an EMBL/GenBank/DDBJ whole genome shotgun (WGS) entry which is preliminary data.</text>
</comment>
<dbReference type="EMBL" id="BMYK01000011">
    <property type="protein sequence ID" value="GHC88876.1"/>
    <property type="molecule type" value="Genomic_DNA"/>
</dbReference>
<protein>
    <submittedName>
        <fullName evidence="1">Uncharacterized protein</fullName>
    </submittedName>
</protein>
<evidence type="ECO:0000313" key="1">
    <source>
        <dbReference type="EMBL" id="GHC88876.1"/>
    </source>
</evidence>
<reference evidence="2" key="1">
    <citation type="journal article" date="2019" name="Int. J. Syst. Evol. Microbiol.">
        <title>The Global Catalogue of Microorganisms (GCM) 10K type strain sequencing project: providing services to taxonomists for standard genome sequencing and annotation.</title>
        <authorList>
            <consortium name="The Broad Institute Genomics Platform"/>
            <consortium name="The Broad Institute Genome Sequencing Center for Infectious Disease"/>
            <person name="Wu L."/>
            <person name="Ma J."/>
        </authorList>
    </citation>
    <scope>NUCLEOTIDE SEQUENCE [LARGE SCALE GENOMIC DNA]</scope>
    <source>
        <strain evidence="2">KCTC 23314</strain>
    </source>
</reference>
<sequence length="60" mass="6251">MRVAVTTVAASAGASVWACPGNGSAMVEQTSKGIQRKESFMRQVQDTVRGAILAILETGL</sequence>
<proteinExistence type="predicted"/>
<accession>A0ABQ3G4D9</accession>
<keyword evidence="2" id="KW-1185">Reference proteome</keyword>